<evidence type="ECO:0000256" key="1">
    <source>
        <dbReference type="SAM" id="Phobius"/>
    </source>
</evidence>
<name>A0AA91YUD3_9BACL</name>
<keyword evidence="1" id="KW-0472">Membrane</keyword>
<proteinExistence type="predicted"/>
<gene>
    <name evidence="2" type="ORF">B9L19_01950</name>
</gene>
<evidence type="ECO:0000313" key="3">
    <source>
        <dbReference type="Proteomes" id="UP000198378"/>
    </source>
</evidence>
<keyword evidence="1" id="KW-1133">Transmembrane helix</keyword>
<organism evidence="2 3">
    <name type="scientific">Geobacillus thermocatenulatus</name>
    <dbReference type="NCBI Taxonomy" id="33938"/>
    <lineage>
        <taxon>Bacteria</taxon>
        <taxon>Bacillati</taxon>
        <taxon>Bacillota</taxon>
        <taxon>Bacilli</taxon>
        <taxon>Bacillales</taxon>
        <taxon>Anoxybacillaceae</taxon>
        <taxon>Geobacillus</taxon>
        <taxon>Geobacillus thermoleovorans group</taxon>
    </lineage>
</organism>
<evidence type="ECO:0000313" key="2">
    <source>
        <dbReference type="EMBL" id="OXB88889.1"/>
    </source>
</evidence>
<protein>
    <submittedName>
        <fullName evidence="2">Uncharacterized protein</fullName>
    </submittedName>
</protein>
<feature type="transmembrane region" description="Helical" evidence="1">
    <location>
        <begin position="196"/>
        <end position="215"/>
    </location>
</feature>
<reference evidence="2 3" key="1">
    <citation type="submission" date="2017-05" db="EMBL/GenBank/DDBJ databases">
        <title>The genome sequence of Geobacillus thermocatenulatus DSM 730.</title>
        <authorList>
            <person name="Ramaloko W.T."/>
            <person name="Koen N."/>
            <person name="Polliack S."/>
            <person name="Aliyu H."/>
            <person name="Lebre P."/>
            <person name="Mohr T."/>
            <person name="Oswald F."/>
            <person name="Zwick M."/>
            <person name="Neumann A."/>
            <person name="Syldatk C."/>
            <person name="Cowan D."/>
            <person name="De Maayer P."/>
        </authorList>
    </citation>
    <scope>NUCLEOTIDE SEQUENCE [LARGE SCALE GENOMIC DNA]</scope>
    <source>
        <strain evidence="2 3">BGSC 93A1</strain>
    </source>
</reference>
<keyword evidence="3" id="KW-1185">Reference proteome</keyword>
<sequence>MYWRMVWMNSLAIVRNARWCVVPLFALAILGISVSDIVYYSGGRLHDANEWDILLEMFNDPFKVAVLLPAVYFTMIADTATRDLDGWGYMIWNRGMSRAQWWWSKIGALCVTTFIYTNILWLVALFASLFLVRFESHWSKFVFLSHWSYQGGLTVHQLLVPPPIIMLKIWGLITIGLYALSVCVVLLAFVFHHAGIAWMIGAATSIISYGIWVKIPQASAWAPTLHLVLLTHYGFSSKAPAYFSCIFSIVGGFLLIIIIGAIGHLLVLKREF</sequence>
<dbReference type="Proteomes" id="UP000198378">
    <property type="component" value="Unassembled WGS sequence"/>
</dbReference>
<dbReference type="RefSeq" id="WP_025949024.1">
    <property type="nucleotide sequence ID" value="NZ_JBCNEI010000028.1"/>
</dbReference>
<feature type="transmembrane region" description="Helical" evidence="1">
    <location>
        <begin position="21"/>
        <end position="42"/>
    </location>
</feature>
<accession>A0AA91YUD3</accession>
<feature type="transmembrane region" description="Helical" evidence="1">
    <location>
        <begin position="62"/>
        <end position="81"/>
    </location>
</feature>
<feature type="transmembrane region" description="Helical" evidence="1">
    <location>
        <begin position="102"/>
        <end position="132"/>
    </location>
</feature>
<dbReference type="AlphaFoldDB" id="A0AA91YUD3"/>
<comment type="caution">
    <text evidence="2">The sequence shown here is derived from an EMBL/GenBank/DDBJ whole genome shotgun (WGS) entry which is preliminary data.</text>
</comment>
<feature type="transmembrane region" description="Helical" evidence="1">
    <location>
        <begin position="169"/>
        <end position="189"/>
    </location>
</feature>
<keyword evidence="1" id="KW-0812">Transmembrane</keyword>
<dbReference type="EMBL" id="NEWK01000001">
    <property type="protein sequence ID" value="OXB88889.1"/>
    <property type="molecule type" value="Genomic_DNA"/>
</dbReference>
<feature type="transmembrane region" description="Helical" evidence="1">
    <location>
        <begin position="241"/>
        <end position="268"/>
    </location>
</feature>